<feature type="region of interest" description="Disordered" evidence="1">
    <location>
        <begin position="92"/>
        <end position="123"/>
    </location>
</feature>
<evidence type="ECO:0000313" key="2">
    <source>
        <dbReference type="EMBL" id="CAI9171048.1"/>
    </source>
</evidence>
<accession>A0ABN8ZEL2</accession>
<evidence type="ECO:0000313" key="3">
    <source>
        <dbReference type="Proteomes" id="UP001176941"/>
    </source>
</evidence>
<evidence type="ECO:0000256" key="1">
    <source>
        <dbReference type="SAM" id="MobiDB-lite"/>
    </source>
</evidence>
<name>A0ABN8ZEL2_RANTA</name>
<feature type="compositionally biased region" description="Basic and acidic residues" evidence="1">
    <location>
        <begin position="92"/>
        <end position="101"/>
    </location>
</feature>
<gene>
    <name evidence="2" type="ORF">MRATA1EN1_LOCUS20010</name>
</gene>
<feature type="compositionally biased region" description="Basic and acidic residues" evidence="1">
    <location>
        <begin position="108"/>
        <end position="122"/>
    </location>
</feature>
<sequence>MGDRRLGKAVSETVALLGQPDPRSFRSQERLYKAMKARFILSPQKRASAQIHIRWGAFLGGSCTAPRLIYGAGAGSGATAGTPSLCEWEEEGARPRCREGVTQHPPRRAGEERHRPEPELPRAWRFGLPPTGMSLLTEEPPFSLWPRAPRTPDAASRVTHAAPQSPYRLAAPCRLAGRPVGALTGEMKYPSAAPFGSLFRAPSCSQLFFFF</sequence>
<protein>
    <submittedName>
        <fullName evidence="2">Uncharacterized protein</fullName>
    </submittedName>
</protein>
<proteinExistence type="predicted"/>
<reference evidence="2" key="1">
    <citation type="submission" date="2023-04" db="EMBL/GenBank/DDBJ databases">
        <authorList>
            <consortium name="ELIXIR-Norway"/>
        </authorList>
    </citation>
    <scope>NUCLEOTIDE SEQUENCE [LARGE SCALE GENOMIC DNA]</scope>
</reference>
<dbReference type="Proteomes" id="UP001176941">
    <property type="component" value="Chromosome 30"/>
</dbReference>
<dbReference type="EMBL" id="OX459966">
    <property type="protein sequence ID" value="CAI9171048.1"/>
    <property type="molecule type" value="Genomic_DNA"/>
</dbReference>
<keyword evidence="3" id="KW-1185">Reference proteome</keyword>
<organism evidence="2 3">
    <name type="scientific">Rangifer tarandus platyrhynchus</name>
    <name type="common">Svalbard reindeer</name>
    <dbReference type="NCBI Taxonomy" id="3082113"/>
    <lineage>
        <taxon>Eukaryota</taxon>
        <taxon>Metazoa</taxon>
        <taxon>Chordata</taxon>
        <taxon>Craniata</taxon>
        <taxon>Vertebrata</taxon>
        <taxon>Euteleostomi</taxon>
        <taxon>Mammalia</taxon>
        <taxon>Eutheria</taxon>
        <taxon>Laurasiatheria</taxon>
        <taxon>Artiodactyla</taxon>
        <taxon>Ruminantia</taxon>
        <taxon>Pecora</taxon>
        <taxon>Cervidae</taxon>
        <taxon>Odocoileinae</taxon>
        <taxon>Rangifer</taxon>
    </lineage>
</organism>